<keyword evidence="12" id="KW-0325">Glycoprotein</keyword>
<dbReference type="AlphaFoldDB" id="A0A4V6RGK5"/>
<proteinExistence type="predicted"/>
<dbReference type="EMBL" id="QBLH01001571">
    <property type="protein sequence ID" value="TGZ51594.1"/>
    <property type="molecule type" value="Genomic_DNA"/>
</dbReference>
<comment type="caution">
    <text evidence="13">Lacks conserved residue(s) required for the propagation of feature annotation.</text>
</comment>
<keyword evidence="4" id="KW-0812">Transmembrane</keyword>
<feature type="signal peptide" evidence="14">
    <location>
        <begin position="1"/>
        <end position="18"/>
    </location>
</feature>
<accession>A0A4V6RGK5</accession>
<comment type="caution">
    <text evidence="15">The sequence shown here is derived from an EMBL/GenBank/DDBJ whole genome shotgun (WGS) entry which is preliminary data.</text>
</comment>
<evidence type="ECO:0000256" key="12">
    <source>
        <dbReference type="ARBA" id="ARBA00023180"/>
    </source>
</evidence>
<dbReference type="FunFam" id="4.10.400.10:FF:000009">
    <property type="entry name" value="Low-density lipoprotein receptor-related protein 1"/>
    <property type="match status" value="1"/>
</dbReference>
<dbReference type="PROSITE" id="PS01209">
    <property type="entry name" value="LDLRA_1"/>
    <property type="match status" value="1"/>
</dbReference>
<evidence type="ECO:0000256" key="13">
    <source>
        <dbReference type="PROSITE-ProRule" id="PRU00124"/>
    </source>
</evidence>
<keyword evidence="2" id="KW-0245">EGF-like domain</keyword>
<dbReference type="SMART" id="SM00192">
    <property type="entry name" value="LDLa"/>
    <property type="match status" value="1"/>
</dbReference>
<evidence type="ECO:0000256" key="4">
    <source>
        <dbReference type="ARBA" id="ARBA00022692"/>
    </source>
</evidence>
<feature type="disulfide bond" evidence="13">
    <location>
        <begin position="18"/>
        <end position="30"/>
    </location>
</feature>
<feature type="chain" id="PRO_5020362954" description="Vitellogenin receptor" evidence="14">
    <location>
        <begin position="19"/>
        <end position="73"/>
    </location>
</feature>
<keyword evidence="16" id="KW-1185">Reference proteome</keyword>
<keyword evidence="8" id="KW-1133">Transmembrane helix</keyword>
<evidence type="ECO:0000256" key="1">
    <source>
        <dbReference type="ARBA" id="ARBA00004479"/>
    </source>
</evidence>
<dbReference type="Pfam" id="PF00057">
    <property type="entry name" value="Ldl_recept_a"/>
    <property type="match status" value="1"/>
</dbReference>
<evidence type="ECO:0000256" key="6">
    <source>
        <dbReference type="ARBA" id="ARBA00022737"/>
    </source>
</evidence>
<evidence type="ECO:0000256" key="11">
    <source>
        <dbReference type="ARBA" id="ARBA00023170"/>
    </source>
</evidence>
<keyword evidence="11" id="KW-0675">Receptor</keyword>
<keyword evidence="10 13" id="KW-1015">Disulfide bond</keyword>
<evidence type="ECO:0000313" key="16">
    <source>
        <dbReference type="Proteomes" id="UP000310200"/>
    </source>
</evidence>
<protein>
    <recommendedName>
        <fullName evidence="17">Vitellogenin receptor</fullName>
    </recommendedName>
</protein>
<dbReference type="SUPFAM" id="SSF57424">
    <property type="entry name" value="LDL receptor-like module"/>
    <property type="match status" value="1"/>
</dbReference>
<evidence type="ECO:0000256" key="8">
    <source>
        <dbReference type="ARBA" id="ARBA00022989"/>
    </source>
</evidence>
<dbReference type="InterPro" id="IPR023415">
    <property type="entry name" value="LDLR_class-A_CS"/>
</dbReference>
<evidence type="ECO:0000256" key="2">
    <source>
        <dbReference type="ARBA" id="ARBA00022536"/>
    </source>
</evidence>
<keyword evidence="7" id="KW-0106">Calcium</keyword>
<evidence type="ECO:0008006" key="17">
    <source>
        <dbReference type="Google" id="ProtNLM"/>
    </source>
</evidence>
<name>A0A4V6RGK5_9HYME</name>
<dbReference type="CDD" id="cd00112">
    <property type="entry name" value="LDLa"/>
    <property type="match status" value="1"/>
</dbReference>
<evidence type="ECO:0000313" key="15">
    <source>
        <dbReference type="EMBL" id="TGZ51594.1"/>
    </source>
</evidence>
<sequence length="73" mass="8095">MHWLVCTCILTATTVLSCRQSEFQCANGHCVALNKVCNVVDDCGDGSDETRPCSRVVKKVQQALYNLVKYVKT</sequence>
<keyword evidence="3" id="KW-0254">Endocytosis</keyword>
<evidence type="ECO:0000256" key="5">
    <source>
        <dbReference type="ARBA" id="ARBA00022729"/>
    </source>
</evidence>
<evidence type="ECO:0000256" key="7">
    <source>
        <dbReference type="ARBA" id="ARBA00022837"/>
    </source>
</evidence>
<comment type="subcellular location">
    <subcellularLocation>
        <location evidence="1">Membrane</location>
        <topology evidence="1">Single-pass type I membrane protein</topology>
    </subcellularLocation>
</comment>
<evidence type="ECO:0000256" key="3">
    <source>
        <dbReference type="ARBA" id="ARBA00022583"/>
    </source>
</evidence>
<feature type="disulfide bond" evidence="13">
    <location>
        <begin position="25"/>
        <end position="43"/>
    </location>
</feature>
<dbReference type="PROSITE" id="PS50068">
    <property type="entry name" value="LDLRA_2"/>
    <property type="match status" value="1"/>
</dbReference>
<dbReference type="GO" id="GO:0016020">
    <property type="term" value="C:membrane"/>
    <property type="evidence" value="ECO:0007669"/>
    <property type="project" value="UniProtKB-SubCell"/>
</dbReference>
<dbReference type="GO" id="GO:0006897">
    <property type="term" value="P:endocytosis"/>
    <property type="evidence" value="ECO:0007669"/>
    <property type="project" value="UniProtKB-KW"/>
</dbReference>
<evidence type="ECO:0000256" key="14">
    <source>
        <dbReference type="SAM" id="SignalP"/>
    </source>
</evidence>
<dbReference type="Proteomes" id="UP000310200">
    <property type="component" value="Unassembled WGS sequence"/>
</dbReference>
<keyword evidence="9" id="KW-0472">Membrane</keyword>
<dbReference type="InterPro" id="IPR036055">
    <property type="entry name" value="LDL_receptor-like_sf"/>
</dbReference>
<dbReference type="InterPro" id="IPR002172">
    <property type="entry name" value="LDrepeatLR_classA_rpt"/>
</dbReference>
<reference evidence="15 16" key="1">
    <citation type="journal article" date="2019" name="Philos. Trans. R. Soc. Lond., B, Biol. Sci.">
        <title>Ant behaviour and brain gene expression of defending hosts depend on the ecological success of the intruding social parasite.</title>
        <authorList>
            <person name="Kaur R."/>
            <person name="Stoldt M."/>
            <person name="Jongepier E."/>
            <person name="Feldmeyer B."/>
            <person name="Menzel F."/>
            <person name="Bornberg-Bauer E."/>
            <person name="Foitzik S."/>
        </authorList>
    </citation>
    <scope>NUCLEOTIDE SEQUENCE [LARGE SCALE GENOMIC DNA]</scope>
    <source>
        <tissue evidence="15">Whole body</tissue>
    </source>
</reference>
<dbReference type="Gene3D" id="4.10.400.10">
    <property type="entry name" value="Low-density Lipoprotein Receptor"/>
    <property type="match status" value="1"/>
</dbReference>
<dbReference type="STRING" id="300112.A0A4V6RGK5"/>
<gene>
    <name evidence="15" type="ORF">DBV15_11056</name>
</gene>
<evidence type="ECO:0000256" key="10">
    <source>
        <dbReference type="ARBA" id="ARBA00023157"/>
    </source>
</evidence>
<organism evidence="15 16">
    <name type="scientific">Temnothorax longispinosus</name>
    <dbReference type="NCBI Taxonomy" id="300112"/>
    <lineage>
        <taxon>Eukaryota</taxon>
        <taxon>Metazoa</taxon>
        <taxon>Ecdysozoa</taxon>
        <taxon>Arthropoda</taxon>
        <taxon>Hexapoda</taxon>
        <taxon>Insecta</taxon>
        <taxon>Pterygota</taxon>
        <taxon>Neoptera</taxon>
        <taxon>Endopterygota</taxon>
        <taxon>Hymenoptera</taxon>
        <taxon>Apocrita</taxon>
        <taxon>Aculeata</taxon>
        <taxon>Formicoidea</taxon>
        <taxon>Formicidae</taxon>
        <taxon>Myrmicinae</taxon>
        <taxon>Temnothorax</taxon>
    </lineage>
</organism>
<evidence type="ECO:0000256" key="9">
    <source>
        <dbReference type="ARBA" id="ARBA00023136"/>
    </source>
</evidence>
<keyword evidence="5 14" id="KW-0732">Signal</keyword>
<keyword evidence="6" id="KW-0677">Repeat</keyword>